<dbReference type="InterPro" id="IPR013766">
    <property type="entry name" value="Thioredoxin_domain"/>
</dbReference>
<reference evidence="2 3" key="1">
    <citation type="submission" date="2018-04" db="EMBL/GenBank/DDBJ databases">
        <title>Camelliibacillus theae gen. nov., sp. nov., isolated from Pu'er tea.</title>
        <authorList>
            <person name="Niu L."/>
        </authorList>
    </citation>
    <scope>NUCLEOTIDE SEQUENCE [LARGE SCALE GENOMIC DNA]</scope>
    <source>
        <strain evidence="2 3">T8</strain>
    </source>
</reference>
<dbReference type="RefSeq" id="WP_116556090.1">
    <property type="nucleotide sequence ID" value="NZ_QCZG01000054.1"/>
</dbReference>
<dbReference type="PROSITE" id="PS51352">
    <property type="entry name" value="THIOREDOXIN_2"/>
    <property type="match status" value="1"/>
</dbReference>
<evidence type="ECO:0000313" key="2">
    <source>
        <dbReference type="EMBL" id="PWA07054.1"/>
    </source>
</evidence>
<dbReference type="PANTHER" id="PTHR10438:SF468">
    <property type="entry name" value="THIOREDOXIN-1-RELATED"/>
    <property type="match status" value="1"/>
</dbReference>
<dbReference type="EMBL" id="QCZG01000054">
    <property type="protein sequence ID" value="PWA07054.1"/>
    <property type="molecule type" value="Genomic_DNA"/>
</dbReference>
<dbReference type="InterPro" id="IPR050620">
    <property type="entry name" value="Thioredoxin_H-type-like"/>
</dbReference>
<dbReference type="SUPFAM" id="SSF52833">
    <property type="entry name" value="Thioredoxin-like"/>
    <property type="match status" value="1"/>
</dbReference>
<feature type="domain" description="Thioredoxin" evidence="1">
    <location>
        <begin position="1"/>
        <end position="103"/>
    </location>
</feature>
<proteinExistence type="predicted"/>
<dbReference type="Gene3D" id="3.40.30.10">
    <property type="entry name" value="Glutaredoxin"/>
    <property type="match status" value="1"/>
</dbReference>
<dbReference type="OrthoDB" id="7629852at2"/>
<evidence type="ECO:0000313" key="3">
    <source>
        <dbReference type="Proteomes" id="UP000245998"/>
    </source>
</evidence>
<gene>
    <name evidence="2" type="ORF">DCC39_16965</name>
</gene>
<dbReference type="PANTHER" id="PTHR10438">
    <property type="entry name" value="THIOREDOXIN"/>
    <property type="match status" value="1"/>
</dbReference>
<dbReference type="Proteomes" id="UP000245998">
    <property type="component" value="Unassembled WGS sequence"/>
</dbReference>
<sequence>MKQLSSVEEYNQLKDQGKHIFLFTADWCPDCRVIEPVLPEIEQKFSEYEFLSVDRDKFIDLCAELDIFGIPSFIAYENGNELGRFVSKNRKTQKEIEDFIQSL</sequence>
<evidence type="ECO:0000259" key="1">
    <source>
        <dbReference type="PROSITE" id="PS51352"/>
    </source>
</evidence>
<comment type="caution">
    <text evidence="2">The sequence shown here is derived from an EMBL/GenBank/DDBJ whole genome shotgun (WGS) entry which is preliminary data.</text>
</comment>
<dbReference type="CDD" id="cd02947">
    <property type="entry name" value="TRX_family"/>
    <property type="match status" value="1"/>
</dbReference>
<organism evidence="2 3">
    <name type="scientific">Pueribacillus theae</name>
    <dbReference type="NCBI Taxonomy" id="2171751"/>
    <lineage>
        <taxon>Bacteria</taxon>
        <taxon>Bacillati</taxon>
        <taxon>Bacillota</taxon>
        <taxon>Bacilli</taxon>
        <taxon>Bacillales</taxon>
        <taxon>Bacillaceae</taxon>
        <taxon>Pueribacillus</taxon>
    </lineage>
</organism>
<name>A0A2U1JQ00_9BACI</name>
<dbReference type="Pfam" id="PF00085">
    <property type="entry name" value="Thioredoxin"/>
    <property type="match status" value="1"/>
</dbReference>
<dbReference type="InterPro" id="IPR036249">
    <property type="entry name" value="Thioredoxin-like_sf"/>
</dbReference>
<keyword evidence="3" id="KW-1185">Reference proteome</keyword>
<protein>
    <submittedName>
        <fullName evidence="2">Thiol reductase thioredoxin</fullName>
    </submittedName>
</protein>
<dbReference type="AlphaFoldDB" id="A0A2U1JQ00"/>
<accession>A0A2U1JQ00</accession>